<evidence type="ECO:0000313" key="2">
    <source>
        <dbReference type="Proteomes" id="UP000008207"/>
    </source>
</evidence>
<organism evidence="1 2">
    <name type="scientific">Methylobacterium nodulans (strain LMG 21967 / CNCM I-2342 / ORS 2060)</name>
    <dbReference type="NCBI Taxonomy" id="460265"/>
    <lineage>
        <taxon>Bacteria</taxon>
        <taxon>Pseudomonadati</taxon>
        <taxon>Pseudomonadota</taxon>
        <taxon>Alphaproteobacteria</taxon>
        <taxon>Hyphomicrobiales</taxon>
        <taxon>Methylobacteriaceae</taxon>
        <taxon>Methylobacterium</taxon>
    </lineage>
</organism>
<dbReference type="Proteomes" id="UP000008207">
    <property type="component" value="Chromosome"/>
</dbReference>
<dbReference type="HOGENOM" id="CLU_3170136_0_0_5"/>
<protein>
    <submittedName>
        <fullName evidence="1">Uncharacterized protein</fullName>
    </submittedName>
</protein>
<name>B8IAD6_METNO</name>
<reference evidence="1 2" key="1">
    <citation type="submission" date="2009-01" db="EMBL/GenBank/DDBJ databases">
        <title>Complete sequence of chromosome of Methylobacterium nodulans ORS 2060.</title>
        <authorList>
            <consortium name="US DOE Joint Genome Institute"/>
            <person name="Lucas S."/>
            <person name="Copeland A."/>
            <person name="Lapidus A."/>
            <person name="Glavina del Rio T."/>
            <person name="Dalin E."/>
            <person name="Tice H."/>
            <person name="Bruce D."/>
            <person name="Goodwin L."/>
            <person name="Pitluck S."/>
            <person name="Sims D."/>
            <person name="Brettin T."/>
            <person name="Detter J.C."/>
            <person name="Han C."/>
            <person name="Larimer F."/>
            <person name="Land M."/>
            <person name="Hauser L."/>
            <person name="Kyrpides N."/>
            <person name="Ivanova N."/>
            <person name="Marx C.J."/>
            <person name="Richardson P."/>
        </authorList>
    </citation>
    <scope>NUCLEOTIDE SEQUENCE [LARGE SCALE GENOMIC DNA]</scope>
    <source>
        <strain evidence="2">LMG 21967 / CNCM I-2342 / ORS 2060</strain>
    </source>
</reference>
<gene>
    <name evidence="1" type="ordered locus">Mnod_4323</name>
</gene>
<accession>B8IAD6</accession>
<dbReference type="RefSeq" id="WP_015930840.1">
    <property type="nucleotide sequence ID" value="NC_011894.1"/>
</dbReference>
<evidence type="ECO:0000313" key="1">
    <source>
        <dbReference type="EMBL" id="ACL59199.1"/>
    </source>
</evidence>
<dbReference type="KEGG" id="mno:Mnod_4323"/>
<proteinExistence type="predicted"/>
<sequence length="47" mass="5032">MLPAFSWAHLCARRCFASVSDYKTYAIVTAVRRCASGAFSCAGASRA</sequence>
<dbReference type="EMBL" id="CP001349">
    <property type="protein sequence ID" value="ACL59199.1"/>
    <property type="molecule type" value="Genomic_DNA"/>
</dbReference>
<keyword evidence="2" id="KW-1185">Reference proteome</keyword>
<dbReference type="AlphaFoldDB" id="B8IAD6"/>